<gene>
    <name evidence="4" type="ORF">GSOID_T00012362001</name>
</gene>
<sequence length="489" mass="54981">MGNVFTRAPTVFGFEVALWILALQPNGVAAWNDHYDEEDDAMVIRIFFPIIATLILLCVGSCAYANYFKSSINIAEDEDGNLQNEDIYTLNKPDRPYLTPFYQRRTFQSAPPAYDNHAFRPGGAAPAPNGMTVPTTGAKLVTQPTNIYQGHQPRIMQQQQPNPYGQVNPYAVQPNQYGQNPYQQQQAPLRSYSFHVPQQNSYEAPGAYRNNGQAFDRSKSFAEYSQHNKEHSSFNNGRSSPVQSTKSAPATFPRNNLRRTFSSPNLSPGGSRDFNAFDQHNSQDTGGFNLTHRHSVNYGSRYNQRGASSPASSSSSYIPAASEVGSTAPLFGRRRSPGGHSNVYESHNPVSSRSASHYGGTTQSQYGGSNQDYYQQQPRRSYEMEDIYGQRGNGMARYAQNNPAFNANQFGNYNQQQPQEAFDPYNQQNPQQNFYQQQQSAQAYEDMSAPPQYNQLQQPQQHHQQGEENYAYDPYNDPYNSRGHHLPGQ</sequence>
<keyword evidence="2" id="KW-1133">Transmembrane helix</keyword>
<keyword evidence="5" id="KW-1185">Reference proteome</keyword>
<feature type="region of interest" description="Disordered" evidence="1">
    <location>
        <begin position="223"/>
        <end position="379"/>
    </location>
</feature>
<feature type="compositionally biased region" description="Basic and acidic residues" evidence="1">
    <location>
        <begin position="223"/>
        <end position="232"/>
    </location>
</feature>
<dbReference type="Proteomes" id="UP000001307">
    <property type="component" value="Unassembled WGS sequence"/>
</dbReference>
<protein>
    <submittedName>
        <fullName evidence="4">Uncharacterized protein</fullName>
    </submittedName>
</protein>
<organism evidence="4">
    <name type="scientific">Oikopleura dioica</name>
    <name type="common">Tunicate</name>
    <dbReference type="NCBI Taxonomy" id="34765"/>
    <lineage>
        <taxon>Eukaryota</taxon>
        <taxon>Metazoa</taxon>
        <taxon>Chordata</taxon>
        <taxon>Tunicata</taxon>
        <taxon>Appendicularia</taxon>
        <taxon>Copelata</taxon>
        <taxon>Oikopleuridae</taxon>
        <taxon>Oikopleura</taxon>
    </lineage>
</organism>
<name>E4XIE1_OIKDI</name>
<dbReference type="AlphaFoldDB" id="E4XIE1"/>
<keyword evidence="2" id="KW-0472">Membrane</keyword>
<feature type="compositionally biased region" description="Polar residues" evidence="1">
    <location>
        <begin position="278"/>
        <end position="288"/>
    </location>
</feature>
<feature type="chain" id="PRO_5003191438" evidence="3">
    <location>
        <begin position="31"/>
        <end position="489"/>
    </location>
</feature>
<feature type="compositionally biased region" description="Low complexity" evidence="1">
    <location>
        <begin position="307"/>
        <end position="322"/>
    </location>
</feature>
<evidence type="ECO:0000256" key="1">
    <source>
        <dbReference type="SAM" id="MobiDB-lite"/>
    </source>
</evidence>
<feature type="compositionally biased region" description="Low complexity" evidence="1">
    <location>
        <begin position="433"/>
        <end position="480"/>
    </location>
</feature>
<reference evidence="4" key="1">
    <citation type="journal article" date="2010" name="Science">
        <title>Plasticity of animal genome architecture unmasked by rapid evolution of a pelagic tunicate.</title>
        <authorList>
            <person name="Denoeud F."/>
            <person name="Henriet S."/>
            <person name="Mungpakdee S."/>
            <person name="Aury J.M."/>
            <person name="Da Silva C."/>
            <person name="Brinkmann H."/>
            <person name="Mikhaleva J."/>
            <person name="Olsen L.C."/>
            <person name="Jubin C."/>
            <person name="Canestro C."/>
            <person name="Bouquet J.M."/>
            <person name="Danks G."/>
            <person name="Poulain J."/>
            <person name="Campsteijn C."/>
            <person name="Adamski M."/>
            <person name="Cross I."/>
            <person name="Yadetie F."/>
            <person name="Muffato M."/>
            <person name="Louis A."/>
            <person name="Butcher S."/>
            <person name="Tsagkogeorga G."/>
            <person name="Konrad A."/>
            <person name="Singh S."/>
            <person name="Jensen M.F."/>
            <person name="Cong E.H."/>
            <person name="Eikeseth-Otteraa H."/>
            <person name="Noel B."/>
            <person name="Anthouard V."/>
            <person name="Porcel B.M."/>
            <person name="Kachouri-Lafond R."/>
            <person name="Nishino A."/>
            <person name="Ugolini M."/>
            <person name="Chourrout P."/>
            <person name="Nishida H."/>
            <person name="Aasland R."/>
            <person name="Huzurbazar S."/>
            <person name="Westhof E."/>
            <person name="Delsuc F."/>
            <person name="Lehrach H."/>
            <person name="Reinhardt R."/>
            <person name="Weissenbach J."/>
            <person name="Roy S.W."/>
            <person name="Artiguenave F."/>
            <person name="Postlethwait J.H."/>
            <person name="Manak J.R."/>
            <person name="Thompson E.M."/>
            <person name="Jaillon O."/>
            <person name="Du Pasquier L."/>
            <person name="Boudinot P."/>
            <person name="Liberles D.A."/>
            <person name="Volff J.N."/>
            <person name="Philippe H."/>
            <person name="Lenhard B."/>
            <person name="Roest Crollius H."/>
            <person name="Wincker P."/>
            <person name="Chourrout D."/>
        </authorList>
    </citation>
    <scope>NUCLEOTIDE SEQUENCE [LARGE SCALE GENOMIC DNA]</scope>
</reference>
<feature type="compositionally biased region" description="Polar residues" evidence="1">
    <location>
        <begin position="258"/>
        <end position="268"/>
    </location>
</feature>
<feature type="compositionally biased region" description="Polar residues" evidence="1">
    <location>
        <begin position="343"/>
        <end position="379"/>
    </location>
</feature>
<feature type="compositionally biased region" description="Polar residues" evidence="1">
    <location>
        <begin position="233"/>
        <end position="248"/>
    </location>
</feature>
<evidence type="ECO:0000313" key="5">
    <source>
        <dbReference type="Proteomes" id="UP000001307"/>
    </source>
</evidence>
<dbReference type="InParanoid" id="E4XIE1"/>
<accession>E4XIE1</accession>
<evidence type="ECO:0000256" key="3">
    <source>
        <dbReference type="SAM" id="SignalP"/>
    </source>
</evidence>
<evidence type="ECO:0000256" key="2">
    <source>
        <dbReference type="SAM" id="Phobius"/>
    </source>
</evidence>
<feature type="transmembrane region" description="Helical" evidence="2">
    <location>
        <begin position="46"/>
        <end position="67"/>
    </location>
</feature>
<feature type="region of interest" description="Disordered" evidence="1">
    <location>
        <begin position="433"/>
        <end position="489"/>
    </location>
</feature>
<dbReference type="OrthoDB" id="10353711at2759"/>
<dbReference type="EMBL" id="FN653055">
    <property type="protein sequence ID" value="CBY10342.1"/>
    <property type="molecule type" value="Genomic_DNA"/>
</dbReference>
<feature type="compositionally biased region" description="Polar residues" evidence="1">
    <location>
        <begin position="297"/>
        <end position="306"/>
    </location>
</feature>
<keyword evidence="2" id="KW-0812">Transmembrane</keyword>
<feature type="signal peptide" evidence="3">
    <location>
        <begin position="1"/>
        <end position="30"/>
    </location>
</feature>
<evidence type="ECO:0000313" key="4">
    <source>
        <dbReference type="EMBL" id="CBY10342.1"/>
    </source>
</evidence>
<proteinExistence type="predicted"/>
<keyword evidence="3" id="KW-0732">Signal</keyword>